<dbReference type="Proteomes" id="UP000198741">
    <property type="component" value="Chromosome I"/>
</dbReference>
<dbReference type="PANTHER" id="PTHR35010:SF2">
    <property type="entry name" value="BLL4672 PROTEIN"/>
    <property type="match status" value="1"/>
</dbReference>
<name>A0A1H0R963_9ACTN</name>
<protein>
    <submittedName>
        <fullName evidence="2">Helix-turn-helix domain-containing protein</fullName>
    </submittedName>
</protein>
<reference evidence="2 3" key="1">
    <citation type="submission" date="2016-10" db="EMBL/GenBank/DDBJ databases">
        <authorList>
            <person name="de Groot N.N."/>
        </authorList>
    </citation>
    <scope>NUCLEOTIDE SEQUENCE [LARGE SCALE GENOMIC DNA]</scope>
    <source>
        <strain evidence="3">P4-7,KCTC 19426,CECT 7604</strain>
    </source>
</reference>
<dbReference type="Pfam" id="PF13560">
    <property type="entry name" value="HTH_31"/>
    <property type="match status" value="1"/>
</dbReference>
<feature type="domain" description="HTH cro/C1-type" evidence="1">
    <location>
        <begin position="33"/>
        <end position="81"/>
    </location>
</feature>
<dbReference type="STRING" id="1090615.SAMN04515671_3437"/>
<dbReference type="AlphaFoldDB" id="A0A1H0R963"/>
<dbReference type="InterPro" id="IPR001387">
    <property type="entry name" value="Cro/C1-type_HTH"/>
</dbReference>
<dbReference type="SMART" id="SM00530">
    <property type="entry name" value="HTH_XRE"/>
    <property type="match status" value="1"/>
</dbReference>
<proteinExistence type="predicted"/>
<evidence type="ECO:0000313" key="3">
    <source>
        <dbReference type="Proteomes" id="UP000198741"/>
    </source>
</evidence>
<dbReference type="InterPro" id="IPR010982">
    <property type="entry name" value="Lambda_DNA-bd_dom_sf"/>
</dbReference>
<evidence type="ECO:0000313" key="2">
    <source>
        <dbReference type="EMBL" id="SDP25586.1"/>
    </source>
</evidence>
<organism evidence="2 3">
    <name type="scientific">Nakamurella panacisegetis</name>
    <dbReference type="NCBI Taxonomy" id="1090615"/>
    <lineage>
        <taxon>Bacteria</taxon>
        <taxon>Bacillati</taxon>
        <taxon>Actinomycetota</taxon>
        <taxon>Actinomycetes</taxon>
        <taxon>Nakamurellales</taxon>
        <taxon>Nakamurellaceae</taxon>
        <taxon>Nakamurella</taxon>
    </lineage>
</organism>
<dbReference type="PANTHER" id="PTHR35010">
    <property type="entry name" value="BLL4672 PROTEIN-RELATED"/>
    <property type="match status" value="1"/>
</dbReference>
<dbReference type="Pfam" id="PF17765">
    <property type="entry name" value="MLTR_LBD"/>
    <property type="match status" value="1"/>
</dbReference>
<dbReference type="CDD" id="cd00093">
    <property type="entry name" value="HTH_XRE"/>
    <property type="match status" value="1"/>
</dbReference>
<dbReference type="Gene3D" id="1.10.260.40">
    <property type="entry name" value="lambda repressor-like DNA-binding domains"/>
    <property type="match status" value="1"/>
</dbReference>
<dbReference type="OrthoDB" id="4336585at2"/>
<dbReference type="Gene3D" id="3.30.450.180">
    <property type="match status" value="1"/>
</dbReference>
<dbReference type="RefSeq" id="WP_090482484.1">
    <property type="nucleotide sequence ID" value="NZ_LT629710.1"/>
</dbReference>
<keyword evidence="3" id="KW-1185">Reference proteome</keyword>
<dbReference type="PROSITE" id="PS50943">
    <property type="entry name" value="HTH_CROC1"/>
    <property type="match status" value="1"/>
</dbReference>
<dbReference type="EMBL" id="LT629710">
    <property type="protein sequence ID" value="SDP25586.1"/>
    <property type="molecule type" value="Genomic_DNA"/>
</dbReference>
<dbReference type="InterPro" id="IPR041413">
    <property type="entry name" value="MLTR_LBD"/>
</dbReference>
<dbReference type="GO" id="GO:0003677">
    <property type="term" value="F:DNA binding"/>
    <property type="evidence" value="ECO:0007669"/>
    <property type="project" value="InterPro"/>
</dbReference>
<dbReference type="SUPFAM" id="SSF47413">
    <property type="entry name" value="lambda repressor-like DNA-binding domains"/>
    <property type="match status" value="1"/>
</dbReference>
<accession>A0A1H0R963</accession>
<gene>
    <name evidence="2" type="ORF">SAMN04515671_3437</name>
</gene>
<sequence length="276" mass="30333">MDRGALSDFLRSRRQALQPEDVGISRGPRRRTAGLRREEVAALAQMSPDYYARLERGTGPQPSEQMAAAIARGLRLTLAERDHLFLLIGHGVERRVARGDHVSPGLMRVLDRLDDTPAQVMGAIGETLAQTRVARALFGDQTRFTGPARSAVYRWFTDPAERQVYVVDDHELHGRTYTSKLRQAVAESGPRSLAATMVAELKAGSPEFASLWADQEVGLSYSSEKRLEHHEVGRLDLYCQTLLDPDQGQTLLIFTATPGSESASKLALLSVVAASI</sequence>
<evidence type="ECO:0000259" key="1">
    <source>
        <dbReference type="PROSITE" id="PS50943"/>
    </source>
</evidence>